<dbReference type="Proteomes" id="UP001223079">
    <property type="component" value="Unassembled WGS sequence"/>
</dbReference>
<comment type="caution">
    <text evidence="2">The sequence shown here is derived from an EMBL/GenBank/DDBJ whole genome shotgun (WGS) entry which is preliminary data.</text>
</comment>
<evidence type="ECO:0000313" key="2">
    <source>
        <dbReference type="EMBL" id="MDQ0222331.1"/>
    </source>
</evidence>
<accession>A0ABT9YQQ8</accession>
<sequence>MKKVLIYVSISLTVFLLTGCSLFGAKTVSQEKITVYDTENNNIFESTNQEVLDVFGEYIGQAGGTVEGTEIFSDVPDDAHVLYRFEFTGETGHGIHLYNYSNYDYLLLEKLPIIGDMRLEMDKGTAEWMRHPANWESN</sequence>
<proteinExistence type="predicted"/>
<feature type="signal peptide" evidence="1">
    <location>
        <begin position="1"/>
        <end position="25"/>
    </location>
</feature>
<reference evidence="2 3" key="1">
    <citation type="submission" date="2023-07" db="EMBL/GenBank/DDBJ databases">
        <title>Genomic Encyclopedia of Type Strains, Phase IV (KMG-IV): sequencing the most valuable type-strain genomes for metagenomic binning, comparative biology and taxonomic classification.</title>
        <authorList>
            <person name="Goeker M."/>
        </authorList>
    </citation>
    <scope>NUCLEOTIDE SEQUENCE [LARGE SCALE GENOMIC DNA]</scope>
    <source>
        <strain evidence="2 3">DSM 105143</strain>
    </source>
</reference>
<dbReference type="RefSeq" id="WP_307121538.1">
    <property type="nucleotide sequence ID" value="NZ_JAUSTM010000006.1"/>
</dbReference>
<protein>
    <submittedName>
        <fullName evidence="2">Uncharacterized protein YcfL</fullName>
    </submittedName>
</protein>
<dbReference type="PROSITE" id="PS51257">
    <property type="entry name" value="PROKAR_LIPOPROTEIN"/>
    <property type="match status" value="1"/>
</dbReference>
<feature type="chain" id="PRO_5047139185" evidence="1">
    <location>
        <begin position="26"/>
        <end position="138"/>
    </location>
</feature>
<evidence type="ECO:0000256" key="1">
    <source>
        <dbReference type="SAM" id="SignalP"/>
    </source>
</evidence>
<keyword evidence="1" id="KW-0732">Signal</keyword>
<gene>
    <name evidence="2" type="ORF">J2S23_000882</name>
</gene>
<dbReference type="EMBL" id="JAUSTM010000006">
    <property type="protein sequence ID" value="MDQ0222331.1"/>
    <property type="molecule type" value="Genomic_DNA"/>
</dbReference>
<evidence type="ECO:0000313" key="3">
    <source>
        <dbReference type="Proteomes" id="UP001223079"/>
    </source>
</evidence>
<organism evidence="2 3">
    <name type="scientific">Streptococcus moroccensis</name>
    <dbReference type="NCBI Taxonomy" id="1451356"/>
    <lineage>
        <taxon>Bacteria</taxon>
        <taxon>Bacillati</taxon>
        <taxon>Bacillota</taxon>
        <taxon>Bacilli</taxon>
        <taxon>Lactobacillales</taxon>
        <taxon>Streptococcaceae</taxon>
        <taxon>Streptococcus</taxon>
    </lineage>
</organism>
<keyword evidence="3" id="KW-1185">Reference proteome</keyword>
<name>A0ABT9YQQ8_9STRE</name>